<accession>A0A3L9Y5Z8</accession>
<gene>
    <name evidence="1" type="ORF">D9R08_00440</name>
</gene>
<evidence type="ECO:0000313" key="2">
    <source>
        <dbReference type="Proteomes" id="UP000281343"/>
    </source>
</evidence>
<evidence type="ECO:0000313" key="1">
    <source>
        <dbReference type="EMBL" id="RMA44174.1"/>
    </source>
</evidence>
<dbReference type="RefSeq" id="WP_121896763.1">
    <property type="nucleotide sequence ID" value="NZ_RCNT01000001.1"/>
</dbReference>
<name>A0A3L9Y5Z8_9RHOB</name>
<organism evidence="1 2">
    <name type="scientific">Rhodophyticola porphyridii</name>
    <dbReference type="NCBI Taxonomy" id="1852017"/>
    <lineage>
        <taxon>Bacteria</taxon>
        <taxon>Pseudomonadati</taxon>
        <taxon>Pseudomonadota</taxon>
        <taxon>Alphaproteobacteria</taxon>
        <taxon>Rhodobacterales</taxon>
        <taxon>Roseobacteraceae</taxon>
        <taxon>Rhodophyticola</taxon>
    </lineage>
</organism>
<dbReference type="Gene3D" id="3.10.129.10">
    <property type="entry name" value="Hotdog Thioesterase"/>
    <property type="match status" value="1"/>
</dbReference>
<protein>
    <submittedName>
        <fullName evidence="1">Acyl-CoA thioesterase</fullName>
    </submittedName>
</protein>
<dbReference type="Proteomes" id="UP000281343">
    <property type="component" value="Unassembled WGS sequence"/>
</dbReference>
<comment type="caution">
    <text evidence="1">The sequence shown here is derived from an EMBL/GenBank/DDBJ whole genome shotgun (WGS) entry which is preliminary data.</text>
</comment>
<reference evidence="1 2" key="1">
    <citation type="submission" date="2018-10" db="EMBL/GenBank/DDBJ databases">
        <authorList>
            <person name="Jung H.S."/>
            <person name="Jeon C.O."/>
        </authorList>
    </citation>
    <scope>NUCLEOTIDE SEQUENCE [LARGE SCALE GENOMIC DNA]</scope>
    <source>
        <strain evidence="1 2">MA-7-27</strain>
    </source>
</reference>
<dbReference type="PANTHER" id="PTHR12475:SF4">
    <property type="entry name" value="PROTEIN THEM6"/>
    <property type="match status" value="1"/>
</dbReference>
<dbReference type="AlphaFoldDB" id="A0A3L9Y5Z8"/>
<proteinExistence type="predicted"/>
<dbReference type="SUPFAM" id="SSF54637">
    <property type="entry name" value="Thioesterase/thiol ester dehydrase-isomerase"/>
    <property type="match status" value="1"/>
</dbReference>
<dbReference type="Pfam" id="PF13279">
    <property type="entry name" value="4HBT_2"/>
    <property type="match status" value="1"/>
</dbReference>
<dbReference type="EMBL" id="RCNT01000001">
    <property type="protein sequence ID" value="RMA44174.1"/>
    <property type="molecule type" value="Genomic_DNA"/>
</dbReference>
<dbReference type="OrthoDB" id="3727779at2"/>
<dbReference type="InterPro" id="IPR051490">
    <property type="entry name" value="THEM6_lcsJ_thioesterase"/>
</dbReference>
<sequence>MTPIIRTAAEILRARRADPLPLLGLHKTRMRCWPGDIDLFLELNNGRTLSLFDIGRFGLAVRIGLIKVLRQRRWGLVVAGSSVRYRARIRPFQTFEMRSRALAWDARFVYIEQSMWRGELCCNHVLLRTAVTENGRIVPTARVVEALGTSQTSPDLPDWAAAWIDADATRPWPPRM</sequence>
<keyword evidence="2" id="KW-1185">Reference proteome</keyword>
<dbReference type="PANTHER" id="PTHR12475">
    <property type="match status" value="1"/>
</dbReference>
<dbReference type="InterPro" id="IPR029069">
    <property type="entry name" value="HotDog_dom_sf"/>
</dbReference>
<dbReference type="CDD" id="cd00586">
    <property type="entry name" value="4HBT"/>
    <property type="match status" value="1"/>
</dbReference>